<gene>
    <name evidence="1" type="ORF">SHM7688_02041</name>
</gene>
<sequence length="154" mass="17076">MPISTHILPELSLVLRRYSGKITMAEIRQAVAKAHAHPDYRPSMNEVEDHLDITAVDIGFDEMKTFALDVQAYNNARGGATEHIMILSKNPVLDAIEMYQTFIDLSGESGHVHVLAGYPEVFALLDLPADLLPLLPEGCLTEAHLIDQRTQDDT</sequence>
<reference evidence="1 2" key="1">
    <citation type="submission" date="2015-09" db="EMBL/GenBank/DDBJ databases">
        <authorList>
            <consortium name="Swine Surveillance"/>
        </authorList>
    </citation>
    <scope>NUCLEOTIDE SEQUENCE [LARGE SCALE GENOMIC DNA]</scope>
    <source>
        <strain evidence="1 2">CECT 7688</strain>
    </source>
</reference>
<organism evidence="1 2">
    <name type="scientific">Shimia marina</name>
    <dbReference type="NCBI Taxonomy" id="321267"/>
    <lineage>
        <taxon>Bacteria</taxon>
        <taxon>Pseudomonadati</taxon>
        <taxon>Pseudomonadota</taxon>
        <taxon>Alphaproteobacteria</taxon>
        <taxon>Rhodobacterales</taxon>
        <taxon>Roseobacteraceae</taxon>
    </lineage>
</organism>
<dbReference type="RefSeq" id="WP_058239807.1">
    <property type="nucleotide sequence ID" value="NZ_CYPW01000018.1"/>
</dbReference>
<dbReference type="Proteomes" id="UP000054823">
    <property type="component" value="Unassembled WGS sequence"/>
</dbReference>
<dbReference type="OrthoDB" id="7877306at2"/>
<dbReference type="EMBL" id="CYPW01000018">
    <property type="protein sequence ID" value="CUH52594.1"/>
    <property type="molecule type" value="Genomic_DNA"/>
</dbReference>
<proteinExistence type="predicted"/>
<evidence type="ECO:0000313" key="2">
    <source>
        <dbReference type="Proteomes" id="UP000054823"/>
    </source>
</evidence>
<name>A0A0P1EQT2_9RHOB</name>
<dbReference type="AlphaFoldDB" id="A0A0P1EQT2"/>
<accession>A0A0P1EQT2</accession>
<evidence type="ECO:0000313" key="1">
    <source>
        <dbReference type="EMBL" id="CUH52594.1"/>
    </source>
</evidence>
<protein>
    <submittedName>
        <fullName evidence="1">Uncharacterized protein</fullName>
    </submittedName>
</protein>
<keyword evidence="2" id="KW-1185">Reference proteome</keyword>